<dbReference type="KEGG" id="syn:slr1959"/>
<protein>
    <submittedName>
        <fullName evidence="2">Slr1959 protein</fullName>
    </submittedName>
</protein>
<dbReference type="EnsemblBacteria" id="BAA18183">
    <property type="protein sequence ID" value="BAA18183"/>
    <property type="gene ID" value="BAA18183"/>
</dbReference>
<reference evidence="2 3" key="1">
    <citation type="journal article" date="1995" name="DNA Res.">
        <title>Sequence analysis of the genome of the unicellular cyanobacterium Synechocystis sp. strain PCC6803. I. Sequence features in the 1 Mb region from map positions 64% to 92% of the genome.</title>
        <authorList>
            <person name="Kaneko T."/>
            <person name="Tanaka A."/>
            <person name="Sato S."/>
            <person name="Kotani H."/>
            <person name="Sazuka T."/>
            <person name="Miyajima N."/>
            <person name="Sugiura M."/>
            <person name="Tabata S."/>
        </authorList>
    </citation>
    <scope>NUCLEOTIDE SEQUENCE [LARGE SCALE GENOMIC DNA]</scope>
    <source>
        <strain evidence="3">ATCC 27184 / PCC 6803 / Kazusa</strain>
    </source>
</reference>
<dbReference type="Pfam" id="PF13191">
    <property type="entry name" value="AAA_16"/>
    <property type="match status" value="1"/>
</dbReference>
<dbReference type="EMBL" id="BA000022">
    <property type="protein sequence ID" value="BAA18183.1"/>
    <property type="molecule type" value="Genomic_DNA"/>
</dbReference>
<name>P74097_SYNY3</name>
<keyword evidence="3" id="KW-1185">Reference proteome</keyword>
<dbReference type="GO" id="GO:0008408">
    <property type="term" value="F:3'-5' exonuclease activity"/>
    <property type="evidence" value="ECO:0000318"/>
    <property type="project" value="GO_Central"/>
</dbReference>
<dbReference type="InParanoid" id="P74097"/>
<dbReference type="InterPro" id="IPR036397">
    <property type="entry name" value="RNaseH_sf"/>
</dbReference>
<dbReference type="PANTHER" id="PTHR30231:SF41">
    <property type="entry name" value="DNA POLYMERASE III SUBUNIT EPSILON"/>
    <property type="match status" value="1"/>
</dbReference>
<dbReference type="Proteomes" id="UP000001425">
    <property type="component" value="Chromosome"/>
</dbReference>
<dbReference type="PIR" id="S75622">
    <property type="entry name" value="S75622"/>
</dbReference>
<evidence type="ECO:0000313" key="3">
    <source>
        <dbReference type="Proteomes" id="UP000001425"/>
    </source>
</evidence>
<dbReference type="InterPro" id="IPR013520">
    <property type="entry name" value="Ribonucl_H"/>
</dbReference>
<dbReference type="PaxDb" id="1148-1653268"/>
<dbReference type="Gene3D" id="3.40.50.300">
    <property type="entry name" value="P-loop containing nucleotide triphosphate hydrolases"/>
    <property type="match status" value="1"/>
</dbReference>
<evidence type="ECO:0000259" key="1">
    <source>
        <dbReference type="SMART" id="SM00479"/>
    </source>
</evidence>
<dbReference type="GO" id="GO:0005829">
    <property type="term" value="C:cytosol"/>
    <property type="evidence" value="ECO:0000318"/>
    <property type="project" value="GO_Central"/>
</dbReference>
<evidence type="ECO:0000313" key="2">
    <source>
        <dbReference type="EMBL" id="BAA18183.1"/>
    </source>
</evidence>
<dbReference type="PANTHER" id="PTHR30231">
    <property type="entry name" value="DNA POLYMERASE III SUBUNIT EPSILON"/>
    <property type="match status" value="1"/>
</dbReference>
<feature type="domain" description="Exonuclease" evidence="1">
    <location>
        <begin position="6"/>
        <end position="159"/>
    </location>
</feature>
<dbReference type="SMART" id="SM00479">
    <property type="entry name" value="EXOIII"/>
    <property type="match status" value="1"/>
</dbReference>
<dbReference type="AlphaFoldDB" id="P74097"/>
<proteinExistence type="predicted"/>
<dbReference type="GO" id="GO:0045004">
    <property type="term" value="P:DNA replication proofreading"/>
    <property type="evidence" value="ECO:0000318"/>
    <property type="project" value="GO_Central"/>
</dbReference>
<dbReference type="InterPro" id="IPR041664">
    <property type="entry name" value="AAA_16"/>
</dbReference>
<organism evidence="2 3">
    <name type="scientific">Synechocystis sp. (strain ATCC 27184 / PCC 6803 / Kazusa)</name>
    <dbReference type="NCBI Taxonomy" id="1111708"/>
    <lineage>
        <taxon>Bacteria</taxon>
        <taxon>Bacillati</taxon>
        <taxon>Cyanobacteriota</taxon>
        <taxon>Cyanophyceae</taxon>
        <taxon>Synechococcales</taxon>
        <taxon>Merismopediaceae</taxon>
        <taxon>Synechocystis</taxon>
    </lineage>
</organism>
<dbReference type="CDD" id="cd06127">
    <property type="entry name" value="DEDDh"/>
    <property type="match status" value="1"/>
</dbReference>
<dbReference type="eggNOG" id="COG0847">
    <property type="taxonomic scope" value="Bacteria"/>
</dbReference>
<dbReference type="SUPFAM" id="SSF52540">
    <property type="entry name" value="P-loop containing nucleoside triphosphate hydrolases"/>
    <property type="match status" value="2"/>
</dbReference>
<sequence>MDKPSSFFVVDSEGSQILREICIINHCGEVVYEALVDEVLADRAQGLKVFPLKQVLENFWRITHGHLVIFHYADHDCRVLRNSCLQVGIPWRPISTQCTIELAKEKYPGLSSYSLEFLSKKFFLKVEGKYFNQESAHRARYDALFTHQLYNFLQDCNGFSKSMNIGINPFSSSRVDTPFQEHVDAKAIYQQQFEQLKAIIKEVRQDKNRQSKGVVVTGIPGSGKTHLMMRLTKEILQINRVLFIRHPNNQESIIYHIYSRILESFIYQIPGTSYSQLEFLLAHSFTKLISQMKNIRLTQKDQHIVDIVQQNPLNIYQLLGTEGTDKKRDYWDHIEKRASEWWTEHYGIGGNSPEIIKGIIKFCRYTERYRQQTTARWLAGQELSEEDLMLLGLSNWHENLGKEGFSLEAISVFSKLSLLDEPLVMVFDQLEVLGLPKNQSLLIGFGEALKEIFTHVPNCLVILNLFPDRWQYFQSHWDSSVVERVGQYHINLDRPDDQLMGQVLMTKADAVGVKLTDIFSEQEITSLLRSPSIRHLINNASKLYSAKANGSGIIPQNFDLGNKNLDFEQRLNLLENGLSDLQAKIYDIGLTLTNFFAPTSQNVSKALIGNPVGETNQNNEIDADLNFNFFITENQSQQSLEIQVKDFFCQNREILKDDYQKLQIITESDDIGKLKIILEALNSIHSFKTDFLSLGRKRLPEHILIRTAKASTVIAFLHRDGSQFTNYIKNFNQLVSLEKRHQFHLWRDRRQKAITGKVGREEIEKLNNSANGQFQFMEERERVDFELLYLLITAIYNQDIELEIGQAWSIACGELRHNWLVQLLDHG</sequence>
<gene>
    <name evidence="2" type="ordered locus">slr1959</name>
</gene>
<reference evidence="2 3" key="2">
    <citation type="journal article" date="1996" name="DNA Res.">
        <title>Sequence analysis of the genome of the unicellular cyanobacterium Synechocystis sp. strain PCC6803. II. Sequence determination of the entire genome and assignment of potential protein-coding regions.</title>
        <authorList>
            <person name="Kaneko T."/>
            <person name="Sato S."/>
            <person name="Kotani H."/>
            <person name="Tanaka A."/>
            <person name="Asamizu E."/>
            <person name="Nakamura Y."/>
            <person name="Miyajima N."/>
            <person name="Hirosawa M."/>
            <person name="Sugiura M."/>
            <person name="Sasamoto S."/>
            <person name="Kimura T."/>
            <person name="Hosouchi T."/>
            <person name="Matsuno A."/>
            <person name="Muraki A."/>
            <person name="Nakazaki N."/>
            <person name="Naruo K."/>
            <person name="Okumura S."/>
            <person name="Shimpo S."/>
            <person name="Takeuchi C."/>
            <person name="Wada T."/>
            <person name="Watanabe A."/>
            <person name="Yamada M."/>
            <person name="Yasuda M."/>
            <person name="Tabata S."/>
        </authorList>
    </citation>
    <scope>NUCLEOTIDE SEQUENCE [LARGE SCALE GENOMIC DNA]</scope>
    <source>
        <strain evidence="3">ATCC 27184 / PCC 6803 / Kazusa</strain>
    </source>
</reference>
<dbReference type="SUPFAM" id="SSF53098">
    <property type="entry name" value="Ribonuclease H-like"/>
    <property type="match status" value="1"/>
</dbReference>
<dbReference type="GO" id="GO:0003676">
    <property type="term" value="F:nucleic acid binding"/>
    <property type="evidence" value="ECO:0007669"/>
    <property type="project" value="InterPro"/>
</dbReference>
<dbReference type="Gene3D" id="3.30.420.10">
    <property type="entry name" value="Ribonuclease H-like superfamily/Ribonuclease H"/>
    <property type="match status" value="1"/>
</dbReference>
<dbReference type="InterPro" id="IPR012337">
    <property type="entry name" value="RNaseH-like_sf"/>
</dbReference>
<dbReference type="InterPro" id="IPR027417">
    <property type="entry name" value="P-loop_NTPase"/>
</dbReference>
<dbReference type="IntAct" id="P74097">
    <property type="interactions" value="6"/>
</dbReference>
<dbReference type="STRING" id="1148.gene:10499056"/>
<dbReference type="eggNOG" id="COG1474">
    <property type="taxonomic scope" value="Bacteria"/>
</dbReference>
<accession>P74097</accession>